<proteinExistence type="predicted"/>
<name>A0ACB9KZA3_9MYRT</name>
<protein>
    <submittedName>
        <fullName evidence="1">Uncharacterized protein</fullName>
    </submittedName>
</protein>
<evidence type="ECO:0000313" key="2">
    <source>
        <dbReference type="Proteomes" id="UP001057402"/>
    </source>
</evidence>
<comment type="caution">
    <text evidence="1">The sequence shown here is derived from an EMBL/GenBank/DDBJ whole genome shotgun (WGS) entry which is preliminary data.</text>
</comment>
<reference evidence="2" key="1">
    <citation type="journal article" date="2023" name="Front. Plant Sci.">
        <title>Chromosomal-level genome assembly of Melastoma candidum provides insights into trichome evolution.</title>
        <authorList>
            <person name="Zhong Y."/>
            <person name="Wu W."/>
            <person name="Sun C."/>
            <person name="Zou P."/>
            <person name="Liu Y."/>
            <person name="Dai S."/>
            <person name="Zhou R."/>
        </authorList>
    </citation>
    <scope>NUCLEOTIDE SEQUENCE [LARGE SCALE GENOMIC DNA]</scope>
</reference>
<sequence>MLSLRKQGLERGLLVNYLGLPIAIKRLSAADCIPLSDAITNQVRNWTSMRLSFAGRVQLIGLVLSSLQAFRSSIIPLTIEVCMRIDKILCNFL</sequence>
<gene>
    <name evidence="1" type="ORF">MLD38_038328</name>
</gene>
<dbReference type="Proteomes" id="UP001057402">
    <property type="component" value="Chromosome 12"/>
</dbReference>
<evidence type="ECO:0000313" key="1">
    <source>
        <dbReference type="EMBL" id="KAI4302604.1"/>
    </source>
</evidence>
<accession>A0ACB9KZA3</accession>
<keyword evidence="2" id="KW-1185">Reference proteome</keyword>
<organism evidence="1 2">
    <name type="scientific">Melastoma candidum</name>
    <dbReference type="NCBI Taxonomy" id="119954"/>
    <lineage>
        <taxon>Eukaryota</taxon>
        <taxon>Viridiplantae</taxon>
        <taxon>Streptophyta</taxon>
        <taxon>Embryophyta</taxon>
        <taxon>Tracheophyta</taxon>
        <taxon>Spermatophyta</taxon>
        <taxon>Magnoliopsida</taxon>
        <taxon>eudicotyledons</taxon>
        <taxon>Gunneridae</taxon>
        <taxon>Pentapetalae</taxon>
        <taxon>rosids</taxon>
        <taxon>malvids</taxon>
        <taxon>Myrtales</taxon>
        <taxon>Melastomataceae</taxon>
        <taxon>Melastomatoideae</taxon>
        <taxon>Melastomateae</taxon>
        <taxon>Melastoma</taxon>
    </lineage>
</organism>
<dbReference type="EMBL" id="CM042891">
    <property type="protein sequence ID" value="KAI4302604.1"/>
    <property type="molecule type" value="Genomic_DNA"/>
</dbReference>